<proteinExistence type="predicted"/>
<dbReference type="HOGENOM" id="CLU_2706989_0_0_1"/>
<evidence type="ECO:0000313" key="1">
    <source>
        <dbReference type="EMBL" id="EGT50865.1"/>
    </source>
</evidence>
<organism evidence="2">
    <name type="scientific">Caenorhabditis brenneri</name>
    <name type="common">Nematode worm</name>
    <dbReference type="NCBI Taxonomy" id="135651"/>
    <lineage>
        <taxon>Eukaryota</taxon>
        <taxon>Metazoa</taxon>
        <taxon>Ecdysozoa</taxon>
        <taxon>Nematoda</taxon>
        <taxon>Chromadorea</taxon>
        <taxon>Rhabditida</taxon>
        <taxon>Rhabditina</taxon>
        <taxon>Rhabditomorpha</taxon>
        <taxon>Rhabditoidea</taxon>
        <taxon>Rhabditidae</taxon>
        <taxon>Peloderinae</taxon>
        <taxon>Caenorhabditis</taxon>
    </lineage>
</organism>
<sequence>MSDSAREAIEWSKELNRLLEESMKIMGTREESRKRSFEMEIYLQQNFRRLEGEAIIIVRDPTFRARMLHPPLQ</sequence>
<dbReference type="EMBL" id="GL379830">
    <property type="protein sequence ID" value="EGT50865.1"/>
    <property type="molecule type" value="Genomic_DNA"/>
</dbReference>
<dbReference type="InParanoid" id="G0N2E8"/>
<protein>
    <submittedName>
        <fullName evidence="1">Uncharacterized protein</fullName>
    </submittedName>
</protein>
<dbReference type="AlphaFoldDB" id="G0N2E8"/>
<reference evidence="2" key="1">
    <citation type="submission" date="2011-07" db="EMBL/GenBank/DDBJ databases">
        <authorList>
            <consortium name="Caenorhabditis brenneri Sequencing and Analysis Consortium"/>
            <person name="Wilson R.K."/>
        </authorList>
    </citation>
    <scope>NUCLEOTIDE SEQUENCE [LARGE SCALE GENOMIC DNA]</scope>
    <source>
        <strain evidence="2">PB2801</strain>
    </source>
</reference>
<keyword evidence="2" id="KW-1185">Reference proteome</keyword>
<accession>G0N2E8</accession>
<gene>
    <name evidence="1" type="ORF">CAEBREN_05150</name>
</gene>
<evidence type="ECO:0000313" key="2">
    <source>
        <dbReference type="Proteomes" id="UP000008068"/>
    </source>
</evidence>
<name>G0N2E8_CAEBE</name>
<dbReference type="Proteomes" id="UP000008068">
    <property type="component" value="Unassembled WGS sequence"/>
</dbReference>